<dbReference type="InterPro" id="IPR002557">
    <property type="entry name" value="Chitin-bd_dom"/>
</dbReference>
<dbReference type="InterPro" id="IPR036508">
    <property type="entry name" value="Chitin-bd_dom_sf"/>
</dbReference>
<dbReference type="EMBL" id="CAXKWB010019071">
    <property type="protein sequence ID" value="CAL4121653.1"/>
    <property type="molecule type" value="Genomic_DNA"/>
</dbReference>
<dbReference type="GO" id="GO:0005576">
    <property type="term" value="C:extracellular region"/>
    <property type="evidence" value="ECO:0007669"/>
    <property type="project" value="InterPro"/>
</dbReference>
<dbReference type="SMART" id="SM00494">
    <property type="entry name" value="ChtBD2"/>
    <property type="match status" value="3"/>
</dbReference>
<feature type="domain" description="Chitin-binding type-2" evidence="3">
    <location>
        <begin position="325"/>
        <end position="381"/>
    </location>
</feature>
<dbReference type="SUPFAM" id="SSF57625">
    <property type="entry name" value="Invertebrate chitin-binding proteins"/>
    <property type="match status" value="1"/>
</dbReference>
<evidence type="ECO:0000256" key="2">
    <source>
        <dbReference type="SAM" id="SignalP"/>
    </source>
</evidence>
<feature type="compositionally biased region" description="Low complexity" evidence="1">
    <location>
        <begin position="259"/>
        <end position="280"/>
    </location>
</feature>
<feature type="signal peptide" evidence="2">
    <location>
        <begin position="1"/>
        <end position="19"/>
    </location>
</feature>
<protein>
    <recommendedName>
        <fullName evidence="3">Chitin-binding type-2 domain-containing protein</fullName>
    </recommendedName>
</protein>
<accession>A0AAV2R9M5</accession>
<feature type="compositionally biased region" description="Low complexity" evidence="1">
    <location>
        <begin position="288"/>
        <end position="314"/>
    </location>
</feature>
<evidence type="ECO:0000256" key="1">
    <source>
        <dbReference type="SAM" id="MobiDB-lite"/>
    </source>
</evidence>
<name>A0AAV2R9M5_MEGNR</name>
<feature type="chain" id="PRO_5043606970" description="Chitin-binding type-2 domain-containing protein" evidence="2">
    <location>
        <begin position="20"/>
        <end position="388"/>
    </location>
</feature>
<organism evidence="4 5">
    <name type="scientific">Meganyctiphanes norvegica</name>
    <name type="common">Northern krill</name>
    <name type="synonym">Thysanopoda norvegica</name>
    <dbReference type="NCBI Taxonomy" id="48144"/>
    <lineage>
        <taxon>Eukaryota</taxon>
        <taxon>Metazoa</taxon>
        <taxon>Ecdysozoa</taxon>
        <taxon>Arthropoda</taxon>
        <taxon>Crustacea</taxon>
        <taxon>Multicrustacea</taxon>
        <taxon>Malacostraca</taxon>
        <taxon>Eumalacostraca</taxon>
        <taxon>Eucarida</taxon>
        <taxon>Euphausiacea</taxon>
        <taxon>Euphausiidae</taxon>
        <taxon>Meganyctiphanes</taxon>
    </lineage>
</organism>
<feature type="domain" description="Chitin-binding type-2" evidence="3">
    <location>
        <begin position="44"/>
        <end position="106"/>
    </location>
</feature>
<proteinExistence type="predicted"/>
<evidence type="ECO:0000313" key="5">
    <source>
        <dbReference type="Proteomes" id="UP001497623"/>
    </source>
</evidence>
<feature type="region of interest" description="Disordered" evidence="1">
    <location>
        <begin position="254"/>
        <end position="314"/>
    </location>
</feature>
<reference evidence="4 5" key="1">
    <citation type="submission" date="2024-05" db="EMBL/GenBank/DDBJ databases">
        <authorList>
            <person name="Wallberg A."/>
        </authorList>
    </citation>
    <scope>NUCLEOTIDE SEQUENCE [LARGE SCALE GENOMIC DNA]</scope>
</reference>
<feature type="domain" description="Chitin-binding type-2" evidence="3">
    <location>
        <begin position="192"/>
        <end position="249"/>
    </location>
</feature>
<sequence length="388" mass="39367">MLLRRELIISLALVASCACVMPMGNEFFGSAYTDHWLVGDTASPDCVGAAPGSLVPDDTDCTKFYVCVADGQLSPTSFPCGDDYECFAAGACVLTTDADAATKCETPCAGGDGGGGCATECPDPVTATTVVASSDCTKFKLCFAAPPTALPYRMYDQSTRGEVEISCPSDTPFFNGAECGNDKAACCSCKEGTCTKVGDFLPDPNDCHSYLQCVDQAGDGVLVPVGPIPCENGGSFVGTACTADTECENACDAGSSSDTTAGVTTPAGGVTTPAGGVTTASGSDTTAPGSDTTTPGGESTTSGGDTTATSAETTTSDGCTDLADFVCTAQGYYAHCITCESEYINCQTSGGTPTMGTCAGDLVFNPDPAFPYCVRPENCPFHPSKIFN</sequence>
<evidence type="ECO:0000313" key="4">
    <source>
        <dbReference type="EMBL" id="CAL4121653.1"/>
    </source>
</evidence>
<keyword evidence="5" id="KW-1185">Reference proteome</keyword>
<dbReference type="GO" id="GO:0008061">
    <property type="term" value="F:chitin binding"/>
    <property type="evidence" value="ECO:0007669"/>
    <property type="project" value="InterPro"/>
</dbReference>
<keyword evidence="2" id="KW-0732">Signal</keyword>
<gene>
    <name evidence="4" type="ORF">MNOR_LOCUS22535</name>
</gene>
<dbReference type="Proteomes" id="UP001497623">
    <property type="component" value="Unassembled WGS sequence"/>
</dbReference>
<comment type="caution">
    <text evidence="4">The sequence shown here is derived from an EMBL/GenBank/DDBJ whole genome shotgun (WGS) entry which is preliminary data.</text>
</comment>
<dbReference type="PROSITE" id="PS51257">
    <property type="entry name" value="PROKAR_LIPOPROTEIN"/>
    <property type="match status" value="1"/>
</dbReference>
<dbReference type="AlphaFoldDB" id="A0AAV2R9M5"/>
<evidence type="ECO:0000259" key="3">
    <source>
        <dbReference type="SMART" id="SM00494"/>
    </source>
</evidence>